<keyword evidence="5" id="KW-1185">Reference proteome</keyword>
<keyword evidence="2" id="KW-1133">Transmembrane helix</keyword>
<dbReference type="EMBL" id="JBHSKM010000002">
    <property type="protein sequence ID" value="MFC5213098.1"/>
    <property type="molecule type" value="Genomic_DNA"/>
</dbReference>
<evidence type="ECO:0000313" key="5">
    <source>
        <dbReference type="Proteomes" id="UP001596263"/>
    </source>
</evidence>
<keyword evidence="3" id="KW-0732">Signal</keyword>
<reference evidence="5" key="1">
    <citation type="journal article" date="2019" name="Int. J. Syst. Evol. Microbiol.">
        <title>The Global Catalogue of Microorganisms (GCM) 10K type strain sequencing project: providing services to taxonomists for standard genome sequencing and annotation.</title>
        <authorList>
            <consortium name="The Broad Institute Genomics Platform"/>
            <consortium name="The Broad Institute Genome Sequencing Center for Infectious Disease"/>
            <person name="Wu L."/>
            <person name="Ma J."/>
        </authorList>
    </citation>
    <scope>NUCLEOTIDE SEQUENCE [LARGE SCALE GENOMIC DNA]</scope>
    <source>
        <strain evidence="5">KCTC 42586</strain>
    </source>
</reference>
<dbReference type="Proteomes" id="UP001596263">
    <property type="component" value="Unassembled WGS sequence"/>
</dbReference>
<proteinExistence type="predicted"/>
<organism evidence="4 5">
    <name type="scientific">Streptomyces coerulescens</name>
    <dbReference type="NCBI Taxonomy" id="29304"/>
    <lineage>
        <taxon>Bacteria</taxon>
        <taxon>Bacillati</taxon>
        <taxon>Actinomycetota</taxon>
        <taxon>Actinomycetes</taxon>
        <taxon>Kitasatosporales</taxon>
        <taxon>Streptomycetaceae</taxon>
        <taxon>Streptomyces</taxon>
    </lineage>
</organism>
<feature type="transmembrane region" description="Helical" evidence="2">
    <location>
        <begin position="370"/>
        <end position="389"/>
    </location>
</feature>
<accession>A0ABW0CCY4</accession>
<feature type="region of interest" description="Disordered" evidence="1">
    <location>
        <begin position="79"/>
        <end position="365"/>
    </location>
</feature>
<keyword evidence="2" id="KW-0812">Transmembrane</keyword>
<evidence type="ECO:0008006" key="6">
    <source>
        <dbReference type="Google" id="ProtNLM"/>
    </source>
</evidence>
<feature type="compositionally biased region" description="Gly residues" evidence="1">
    <location>
        <begin position="170"/>
        <end position="201"/>
    </location>
</feature>
<feature type="compositionally biased region" description="Gly residues" evidence="1">
    <location>
        <begin position="236"/>
        <end position="287"/>
    </location>
</feature>
<feature type="chain" id="PRO_5047461067" description="Secreted protein" evidence="3">
    <location>
        <begin position="25"/>
        <end position="398"/>
    </location>
</feature>
<dbReference type="RefSeq" id="WP_380846841.1">
    <property type="nucleotide sequence ID" value="NZ_JBHSKM010000002.1"/>
</dbReference>
<evidence type="ECO:0000256" key="1">
    <source>
        <dbReference type="SAM" id="MobiDB-lite"/>
    </source>
</evidence>
<evidence type="ECO:0000256" key="3">
    <source>
        <dbReference type="SAM" id="SignalP"/>
    </source>
</evidence>
<comment type="caution">
    <text evidence="4">The sequence shown here is derived from an EMBL/GenBank/DDBJ whole genome shotgun (WGS) entry which is preliminary data.</text>
</comment>
<evidence type="ECO:0000313" key="4">
    <source>
        <dbReference type="EMBL" id="MFC5213098.1"/>
    </source>
</evidence>
<evidence type="ECO:0000256" key="2">
    <source>
        <dbReference type="SAM" id="Phobius"/>
    </source>
</evidence>
<name>A0ABW0CCY4_STRCD</name>
<feature type="compositionally biased region" description="Gly residues" evidence="1">
    <location>
        <begin position="147"/>
        <end position="162"/>
    </location>
</feature>
<feature type="signal peptide" evidence="3">
    <location>
        <begin position="1"/>
        <end position="24"/>
    </location>
</feature>
<feature type="compositionally biased region" description="Gly residues" evidence="1">
    <location>
        <begin position="330"/>
        <end position="340"/>
    </location>
</feature>
<keyword evidence="2" id="KW-0472">Membrane</keyword>
<gene>
    <name evidence="4" type="ORF">ACFPQ9_04545</name>
</gene>
<protein>
    <recommendedName>
        <fullName evidence="6">Secreted protein</fullName>
    </recommendedName>
</protein>
<sequence>MRCTARALSVAALAGVALGTPASAASADPAAEVSPGTVAPGGSVAVSVTCDALDGSAPATLQATSQAFDGGTVELKRISGTDKKAAGPAYRGSARIPSAENVEGAPDTAGPESDRTVDGTCPAAGGGEGGKGKEWSATFTVARESAGGDGNGGSASDSGGGKASDDGGTSEAGGGKGEASGGHQGGNGGGGGGTGGGGGGRTCIDPHSGWTEAGKTEPYAGESEAGKAEPEWDGTETGGLGEGGTDSGGLGDDGLDAGGMDTGGKDAGGMDAGGTGADGTGTGGADFGGTYSEGTDTEGTDTGGIAPEWDTGAGKTETEPHADATEPGWDGSGAHSGKGEPGADDCEGGAADQHGVRAGTGGTFTDSVPALVAGGVLIAGAFGGAVYRLRRRTPASQD</sequence>